<feature type="region of interest" description="Disordered" evidence="1">
    <location>
        <begin position="1"/>
        <end position="47"/>
    </location>
</feature>
<reference evidence="3" key="1">
    <citation type="journal article" date="2019" name="Int. J. Syst. Evol. Microbiol.">
        <title>The Global Catalogue of Microorganisms (GCM) 10K type strain sequencing project: providing services to taxonomists for standard genome sequencing and annotation.</title>
        <authorList>
            <consortium name="The Broad Institute Genomics Platform"/>
            <consortium name="The Broad Institute Genome Sequencing Center for Infectious Disease"/>
            <person name="Wu L."/>
            <person name="Ma J."/>
        </authorList>
    </citation>
    <scope>NUCLEOTIDE SEQUENCE [LARGE SCALE GENOMIC DNA]</scope>
    <source>
        <strain evidence="3">JCM 30742</strain>
    </source>
</reference>
<organism evidence="2 3">
    <name type="scientific">Arthrobacter ginkgonis</name>
    <dbReference type="NCBI Taxonomy" id="1630594"/>
    <lineage>
        <taxon>Bacteria</taxon>
        <taxon>Bacillati</taxon>
        <taxon>Actinomycetota</taxon>
        <taxon>Actinomycetes</taxon>
        <taxon>Micrococcales</taxon>
        <taxon>Micrococcaceae</taxon>
        <taxon>Arthrobacter</taxon>
    </lineage>
</organism>
<feature type="region of interest" description="Disordered" evidence="1">
    <location>
        <begin position="98"/>
        <end position="121"/>
    </location>
</feature>
<dbReference type="Proteomes" id="UP001500752">
    <property type="component" value="Unassembled WGS sequence"/>
</dbReference>
<accession>A0ABP7CDZ7</accession>
<name>A0ABP7CDZ7_9MICC</name>
<feature type="compositionally biased region" description="Basic and acidic residues" evidence="1">
    <location>
        <begin position="15"/>
        <end position="27"/>
    </location>
</feature>
<evidence type="ECO:0000313" key="2">
    <source>
        <dbReference type="EMBL" id="GAA3684797.1"/>
    </source>
</evidence>
<comment type="caution">
    <text evidence="2">The sequence shown here is derived from an EMBL/GenBank/DDBJ whole genome shotgun (WGS) entry which is preliminary data.</text>
</comment>
<evidence type="ECO:0000313" key="3">
    <source>
        <dbReference type="Proteomes" id="UP001500752"/>
    </source>
</evidence>
<evidence type="ECO:0000256" key="1">
    <source>
        <dbReference type="SAM" id="MobiDB-lite"/>
    </source>
</evidence>
<sequence length="121" mass="12992">MGHAQNPPTAPSPKSEAKMESQDRVAWPEDFGASTATSRMRDVARRRREAEEKLALHLLAAEPQLRSADPHGEVAMVSAVLQGPVTPVHVPELPIHESHAAGATVVPEQLTAPAERAKTPE</sequence>
<protein>
    <submittedName>
        <fullName evidence="2">Uncharacterized protein</fullName>
    </submittedName>
</protein>
<proteinExistence type="predicted"/>
<gene>
    <name evidence="2" type="ORF">GCM10023081_23000</name>
</gene>
<dbReference type="EMBL" id="BAABEO010000015">
    <property type="protein sequence ID" value="GAA3684797.1"/>
    <property type="molecule type" value="Genomic_DNA"/>
</dbReference>
<keyword evidence="3" id="KW-1185">Reference proteome</keyword>